<keyword evidence="1" id="KW-0472">Membrane</keyword>
<name>A0ABX2CSB5_9CYAN</name>
<keyword evidence="1" id="KW-1133">Transmembrane helix</keyword>
<evidence type="ECO:0000313" key="3">
    <source>
        <dbReference type="Proteomes" id="UP000702425"/>
    </source>
</evidence>
<proteinExistence type="predicted"/>
<organism evidence="2 3">
    <name type="scientific">Microcoleus asticus IPMA8</name>
    <dbReference type="NCBI Taxonomy" id="2563858"/>
    <lineage>
        <taxon>Bacteria</taxon>
        <taxon>Bacillati</taxon>
        <taxon>Cyanobacteriota</taxon>
        <taxon>Cyanophyceae</taxon>
        <taxon>Oscillatoriophycideae</taxon>
        <taxon>Oscillatoriales</taxon>
        <taxon>Microcoleaceae</taxon>
        <taxon>Microcoleus</taxon>
        <taxon>Microcoleus asticus</taxon>
    </lineage>
</organism>
<reference evidence="2 3" key="1">
    <citation type="journal article" date="2020" name="Sci. Rep.">
        <title>A novel cyanobacterial geosmin producer, revising GeoA distribution and dispersion patterns in Bacteria.</title>
        <authorList>
            <person name="Churro C."/>
            <person name="Semedo-Aguiar A.P."/>
            <person name="Silva A.D."/>
            <person name="Pereira-Leal J.B."/>
            <person name="Leite R.B."/>
        </authorList>
    </citation>
    <scope>NUCLEOTIDE SEQUENCE [LARGE SCALE GENOMIC DNA]</scope>
    <source>
        <strain evidence="2 3">IPMA8</strain>
    </source>
</reference>
<feature type="transmembrane region" description="Helical" evidence="1">
    <location>
        <begin position="14"/>
        <end position="33"/>
    </location>
</feature>
<keyword evidence="1" id="KW-0812">Transmembrane</keyword>
<evidence type="ECO:0000256" key="1">
    <source>
        <dbReference type="SAM" id="Phobius"/>
    </source>
</evidence>
<protein>
    <submittedName>
        <fullName evidence="2">Uncharacterized protein</fullName>
    </submittedName>
</protein>
<dbReference type="EMBL" id="SRRZ01000012">
    <property type="protein sequence ID" value="NQE33271.1"/>
    <property type="molecule type" value="Genomic_DNA"/>
</dbReference>
<evidence type="ECO:0000313" key="2">
    <source>
        <dbReference type="EMBL" id="NQE33271.1"/>
    </source>
</evidence>
<comment type="caution">
    <text evidence="2">The sequence shown here is derived from an EMBL/GenBank/DDBJ whole genome shotgun (WGS) entry which is preliminary data.</text>
</comment>
<accession>A0ABX2CSB5</accession>
<dbReference type="Proteomes" id="UP000702425">
    <property type="component" value="Unassembled WGS sequence"/>
</dbReference>
<sequence>MPSNAAKSASLRSWLRYLLMYSIYQVCGVTVHINNNMRKFHFTLPIGLTPKAVILFFSIIFKQIYSSFILQPTFEFIFLRDLR</sequence>
<keyword evidence="3" id="KW-1185">Reference proteome</keyword>
<gene>
    <name evidence="2" type="ORF">E5S67_00989</name>
</gene>